<dbReference type="SMART" id="SM00306">
    <property type="entry name" value="HintN"/>
    <property type="match status" value="1"/>
</dbReference>
<dbReference type="Pfam" id="PF14528">
    <property type="entry name" value="LAGLIDADG_3"/>
    <property type="match status" value="1"/>
</dbReference>
<name>A0A0F9M260_9ZZZZ</name>
<dbReference type="PROSITE" id="PS50817">
    <property type="entry name" value="INTEIN_N_TER"/>
    <property type="match status" value="1"/>
</dbReference>
<dbReference type="InterPro" id="IPR027434">
    <property type="entry name" value="Homing_endonucl"/>
</dbReference>
<dbReference type="GO" id="GO:0004519">
    <property type="term" value="F:endonuclease activity"/>
    <property type="evidence" value="ECO:0007669"/>
    <property type="project" value="InterPro"/>
</dbReference>
<dbReference type="InterPro" id="IPR030934">
    <property type="entry name" value="Intein_C"/>
</dbReference>
<dbReference type="InterPro" id="IPR004860">
    <property type="entry name" value="LAGLIDADG_dom"/>
</dbReference>
<keyword evidence="2" id="KW-0651">Protein splicing</keyword>
<dbReference type="GO" id="GO:0016539">
    <property type="term" value="P:intein-mediated protein splicing"/>
    <property type="evidence" value="ECO:0007669"/>
    <property type="project" value="InterPro"/>
</dbReference>
<dbReference type="EMBL" id="LAZR01011118">
    <property type="protein sequence ID" value="KKM63332.1"/>
    <property type="molecule type" value="Genomic_DNA"/>
</dbReference>
<dbReference type="InterPro" id="IPR004042">
    <property type="entry name" value="Intein_endonuc_central"/>
</dbReference>
<dbReference type="NCBIfam" id="TIGR01443">
    <property type="entry name" value="intein_Cterm"/>
    <property type="match status" value="1"/>
</dbReference>
<dbReference type="InterPro" id="IPR036844">
    <property type="entry name" value="Hint_dom_sf"/>
</dbReference>
<evidence type="ECO:0000259" key="3">
    <source>
        <dbReference type="PROSITE" id="PS50819"/>
    </source>
</evidence>
<feature type="domain" description="DOD-type homing endonuclease" evidence="3">
    <location>
        <begin position="233"/>
        <end position="394"/>
    </location>
</feature>
<gene>
    <name evidence="4" type="ORF">LCGC14_1512560</name>
</gene>
<evidence type="ECO:0000256" key="2">
    <source>
        <dbReference type="ARBA" id="ARBA00023000"/>
    </source>
</evidence>
<dbReference type="SUPFAM" id="SSF55608">
    <property type="entry name" value="Homing endonucleases"/>
    <property type="match status" value="1"/>
</dbReference>
<dbReference type="Gene3D" id="2.170.16.10">
    <property type="entry name" value="Hedgehog/Intein (Hint) domain"/>
    <property type="match status" value="2"/>
</dbReference>
<dbReference type="Gene3D" id="3.10.28.10">
    <property type="entry name" value="Homing endonucleases"/>
    <property type="match status" value="1"/>
</dbReference>
<dbReference type="InterPro" id="IPR006141">
    <property type="entry name" value="Intein_N"/>
</dbReference>
<protein>
    <recommendedName>
        <fullName evidence="3">DOD-type homing endonuclease domain-containing protein</fullName>
    </recommendedName>
</protein>
<proteinExistence type="predicted"/>
<comment type="caution">
    <text evidence="4">The sequence shown here is derived from an EMBL/GenBank/DDBJ whole genome shotgun (WGS) entry which is preliminary data.</text>
</comment>
<accession>A0A0F9M260</accession>
<dbReference type="SMART" id="SM00305">
    <property type="entry name" value="HintC"/>
    <property type="match status" value="1"/>
</dbReference>
<dbReference type="Gene3D" id="3.40.50.300">
    <property type="entry name" value="P-loop containing nucleotide triphosphate hydrolases"/>
    <property type="match status" value="1"/>
</dbReference>
<organism evidence="4">
    <name type="scientific">marine sediment metagenome</name>
    <dbReference type="NCBI Taxonomy" id="412755"/>
    <lineage>
        <taxon>unclassified sequences</taxon>
        <taxon>metagenomes</taxon>
        <taxon>ecological metagenomes</taxon>
    </lineage>
</organism>
<dbReference type="PROSITE" id="PS50819">
    <property type="entry name" value="INTEIN_ENDONUCLEASE"/>
    <property type="match status" value="1"/>
</dbReference>
<dbReference type="PROSITE" id="PS50818">
    <property type="entry name" value="INTEIN_C_TER"/>
    <property type="match status" value="1"/>
</dbReference>
<dbReference type="CDD" id="cd00081">
    <property type="entry name" value="Hint"/>
    <property type="match status" value="1"/>
</dbReference>
<dbReference type="InterPro" id="IPR027417">
    <property type="entry name" value="P-loop_NTPase"/>
</dbReference>
<keyword evidence="1" id="KW-0068">Autocatalytic cleavage</keyword>
<dbReference type="InterPro" id="IPR006142">
    <property type="entry name" value="INTEIN"/>
</dbReference>
<reference evidence="4" key="1">
    <citation type="journal article" date="2015" name="Nature">
        <title>Complex archaea that bridge the gap between prokaryotes and eukaryotes.</title>
        <authorList>
            <person name="Spang A."/>
            <person name="Saw J.H."/>
            <person name="Jorgensen S.L."/>
            <person name="Zaremba-Niedzwiedzka K."/>
            <person name="Martijn J."/>
            <person name="Lind A.E."/>
            <person name="van Eijk R."/>
            <person name="Schleper C."/>
            <person name="Guy L."/>
            <person name="Ettema T.J."/>
        </authorList>
    </citation>
    <scope>NUCLEOTIDE SEQUENCE</scope>
</reference>
<evidence type="ECO:0000313" key="4">
    <source>
        <dbReference type="EMBL" id="KKM63332.1"/>
    </source>
</evidence>
<dbReference type="PRINTS" id="PR00379">
    <property type="entry name" value="INTEIN"/>
</dbReference>
<dbReference type="AlphaFoldDB" id="A0A0F9M260"/>
<sequence>MIKDNTNVDIQKVFTQLKDKIALQSDVDAQAYIPDIIEFCNSSKYLDLPAHGINLFPVQKIILKVFYRGQKGNEHIKLTQDELKLLKKHKQEDVIKKYYSDELFRELILVLGRRCVSENTTIINPVTGKEQQVGEMWDNGQKDNIVSWTFDEKNSKMKTISNCNLIYQGIRPVYKLQTFSGHEIEVTANHPFMTQRGWVKLEELDIGKDKVAIVESIPFFGTSNAISEDEASILGYMTGDGNCSQSSTFFTCANSEVLEDFKEKINSISDNLTVFHDPWTGAKSQEYQYKIRSKERIQETYYNHKMQRIMSKFSKSDLQKLLAKHDLLRKTCHHKIAPKILLECPKNIIANYLRALYSCDGCIYKDKNRITISFCTVNENQAKRIQGLLARFSIVARLRTRHQKTTIKRENRSYHNTSFEVSFAKSIYIQRFLDNIGFIGKIIPPILAKSKPSNNLSYCNIRDIKYVGEKRTFDIQVSNHPNEQNFVANGFLVHNSGKDFLVSIMALYETMKLLEIPGGCPFSYYNLAPGNPIYIVTIATSSEQAGILFTEMKTKMQQSPYFRNKIGRTGADKVWLLTPKDRANNEELMEKDMSGACTRGSIVIMSGHSNSDSLLGKGFWAILFDEVAAFKSTAGSSGSGERLYEALGPGTVAFNKPVLDENGNFIMDEFGLPKKTLDSKIISLSSPRGEEGIFYRLYKETPNTENRLAFRLPTWKVNEAITESLLRHQNKYMSPAAFAMEFGAEFASTAGEKYIPDQYVDKALELGANLKLSQRLEGRPGQIYYAHLDPAATSHNYALVVLHIEDRIRVIDKNGMSVKERFKLFVVDHIKSWQPPVSSAISVKEVDEYIIDLARRFRFGMVTYDSWNSLSSIQKLRSKGIPTKMTPFRKAYKVAIYTQLEDLLTNRQLALPRRGEFAEQMEQELKCLKRIYTPVGFKIQPDPEGNVITDDLVDALSGAIGTASERAFAGYPKGGTVLMPQSRGSETQWNIGRGSYGNQQWRHLNKKFGKFNPYGG</sequence>
<evidence type="ECO:0000256" key="1">
    <source>
        <dbReference type="ARBA" id="ARBA00022813"/>
    </source>
</evidence>
<dbReference type="NCBIfam" id="TIGR01445">
    <property type="entry name" value="intein_Nterm"/>
    <property type="match status" value="1"/>
</dbReference>
<dbReference type="Pfam" id="PF14890">
    <property type="entry name" value="Intein_splicing"/>
    <property type="match status" value="1"/>
</dbReference>
<dbReference type="Gene3D" id="3.30.420.240">
    <property type="match status" value="1"/>
</dbReference>
<dbReference type="InterPro" id="IPR003587">
    <property type="entry name" value="Hint_dom_N"/>
</dbReference>
<dbReference type="InterPro" id="IPR003586">
    <property type="entry name" value="Hint_dom_C"/>
</dbReference>
<dbReference type="SUPFAM" id="SSF51294">
    <property type="entry name" value="Hedgehog/intein (Hint) domain"/>
    <property type="match status" value="1"/>
</dbReference>